<evidence type="ECO:0000256" key="2">
    <source>
        <dbReference type="ARBA" id="ARBA00022730"/>
    </source>
</evidence>
<dbReference type="InterPro" id="IPR035987">
    <property type="entry name" value="Ribosomal_uS8_sf"/>
</dbReference>
<dbReference type="InterPro" id="IPR000630">
    <property type="entry name" value="Ribosomal_uS8"/>
</dbReference>
<protein>
    <submittedName>
        <fullName evidence="6">SSU ribosomal protein S8p (S15Ae)</fullName>
    </submittedName>
</protein>
<dbReference type="InterPro" id="IPR047863">
    <property type="entry name" value="Ribosomal_uS8_CS"/>
</dbReference>
<gene>
    <name evidence="6" type="ORF">MNBD_NITROSPINAE04-2031</name>
</gene>
<evidence type="ECO:0000256" key="3">
    <source>
        <dbReference type="ARBA" id="ARBA00022884"/>
    </source>
</evidence>
<keyword evidence="2" id="KW-0699">rRNA-binding</keyword>
<dbReference type="EMBL" id="UOGA01000040">
    <property type="protein sequence ID" value="VAX15523.1"/>
    <property type="molecule type" value="Genomic_DNA"/>
</dbReference>
<dbReference type="Gene3D" id="3.30.1370.30">
    <property type="match status" value="1"/>
</dbReference>
<comment type="similarity">
    <text evidence="1">Belongs to the universal ribosomal protein uS8 family.</text>
</comment>
<dbReference type="FunFam" id="3.30.1370.30:FF:000002">
    <property type="entry name" value="30S ribosomal protein S8"/>
    <property type="match status" value="1"/>
</dbReference>
<evidence type="ECO:0000313" key="6">
    <source>
        <dbReference type="EMBL" id="VAX15523.1"/>
    </source>
</evidence>
<dbReference type="GO" id="GO:0019843">
    <property type="term" value="F:rRNA binding"/>
    <property type="evidence" value="ECO:0007669"/>
    <property type="project" value="UniProtKB-KW"/>
</dbReference>
<dbReference type="GO" id="GO:0006412">
    <property type="term" value="P:translation"/>
    <property type="evidence" value="ECO:0007669"/>
    <property type="project" value="InterPro"/>
</dbReference>
<reference evidence="6" key="1">
    <citation type="submission" date="2018-06" db="EMBL/GenBank/DDBJ databases">
        <authorList>
            <person name="Zhirakovskaya E."/>
        </authorList>
    </citation>
    <scope>NUCLEOTIDE SEQUENCE</scope>
</reference>
<dbReference type="AlphaFoldDB" id="A0A3B1BTK3"/>
<keyword evidence="3" id="KW-0694">RNA-binding</keyword>
<evidence type="ECO:0000256" key="5">
    <source>
        <dbReference type="ARBA" id="ARBA00023274"/>
    </source>
</evidence>
<accession>A0A3B1BTK3</accession>
<dbReference type="GO" id="GO:1990904">
    <property type="term" value="C:ribonucleoprotein complex"/>
    <property type="evidence" value="ECO:0007669"/>
    <property type="project" value="UniProtKB-KW"/>
</dbReference>
<dbReference type="Gene3D" id="3.30.1490.10">
    <property type="match status" value="1"/>
</dbReference>
<dbReference type="GO" id="GO:0003735">
    <property type="term" value="F:structural constituent of ribosome"/>
    <property type="evidence" value="ECO:0007669"/>
    <property type="project" value="InterPro"/>
</dbReference>
<dbReference type="NCBIfam" id="NF001109">
    <property type="entry name" value="PRK00136.1"/>
    <property type="match status" value="1"/>
</dbReference>
<dbReference type="PANTHER" id="PTHR11758">
    <property type="entry name" value="40S RIBOSOMAL PROTEIN S15A"/>
    <property type="match status" value="1"/>
</dbReference>
<dbReference type="Pfam" id="PF00410">
    <property type="entry name" value="Ribosomal_S8"/>
    <property type="match status" value="1"/>
</dbReference>
<keyword evidence="5" id="KW-0687">Ribonucleoprotein</keyword>
<keyword evidence="4 6" id="KW-0689">Ribosomal protein</keyword>
<dbReference type="GO" id="GO:0005840">
    <property type="term" value="C:ribosome"/>
    <property type="evidence" value="ECO:0007669"/>
    <property type="project" value="UniProtKB-KW"/>
</dbReference>
<evidence type="ECO:0000256" key="1">
    <source>
        <dbReference type="ARBA" id="ARBA00006471"/>
    </source>
</evidence>
<evidence type="ECO:0000256" key="4">
    <source>
        <dbReference type="ARBA" id="ARBA00022980"/>
    </source>
</evidence>
<dbReference type="FunFam" id="3.30.1490.10:FF:000001">
    <property type="entry name" value="30S ribosomal protein S8"/>
    <property type="match status" value="1"/>
</dbReference>
<dbReference type="HAMAP" id="MF_01302_B">
    <property type="entry name" value="Ribosomal_uS8_B"/>
    <property type="match status" value="1"/>
</dbReference>
<name>A0A3B1BTK3_9ZZZZ</name>
<proteinExistence type="inferred from homology"/>
<dbReference type="GO" id="GO:0005737">
    <property type="term" value="C:cytoplasm"/>
    <property type="evidence" value="ECO:0007669"/>
    <property type="project" value="UniProtKB-ARBA"/>
</dbReference>
<sequence>MSMTDPIADMLTRVRNAIMARHDKLVFPASKIKAEIAALLAQEGYVENFKIIRDKKQGRIRIRLKYKGDTSAIRGLKRVSRPGLRVYAKAGEIPSVLSGTGSAILSTNKGILSDVEAREANVGGEVLCYVW</sequence>
<organism evidence="6">
    <name type="scientific">hydrothermal vent metagenome</name>
    <dbReference type="NCBI Taxonomy" id="652676"/>
    <lineage>
        <taxon>unclassified sequences</taxon>
        <taxon>metagenomes</taxon>
        <taxon>ecological metagenomes</taxon>
    </lineage>
</organism>
<dbReference type="SUPFAM" id="SSF56047">
    <property type="entry name" value="Ribosomal protein S8"/>
    <property type="match status" value="1"/>
</dbReference>
<dbReference type="PROSITE" id="PS00053">
    <property type="entry name" value="RIBOSOMAL_S8"/>
    <property type="match status" value="1"/>
</dbReference>